<keyword evidence="2" id="KW-0732">Signal</keyword>
<dbReference type="InterPro" id="IPR018635">
    <property type="entry name" value="UPF0319"/>
</dbReference>
<reference evidence="3 4" key="1">
    <citation type="submission" date="2018-03" db="EMBL/GenBank/DDBJ databases">
        <title>Marinobacter brunus sp. nov., a marine bacterium of Gamma-proteobacteria isolated from the surface seawater of the South China Sea.</title>
        <authorList>
            <person name="Cheng H."/>
            <person name="Wu Y.-H."/>
            <person name="Xamxidin M."/>
            <person name="Xu X.-W."/>
        </authorList>
    </citation>
    <scope>NUCLEOTIDE SEQUENCE [LARGE SCALE GENOMIC DNA]</scope>
    <source>
        <strain evidence="3 4">JCM 30472</strain>
    </source>
</reference>
<protein>
    <submittedName>
        <fullName evidence="3">DUF2057 domain-containing protein</fullName>
    </submittedName>
</protein>
<dbReference type="EMBL" id="PXNN01000011">
    <property type="protein sequence ID" value="PSF08969.1"/>
    <property type="molecule type" value="Genomic_DNA"/>
</dbReference>
<dbReference type="PANTHER" id="PTHR38108:SF1">
    <property type="entry name" value="UPF0319 PROTEIN YCCT"/>
    <property type="match status" value="1"/>
</dbReference>
<dbReference type="PANTHER" id="PTHR38108">
    <property type="entry name" value="UPF0319 PROTEIN YCCT"/>
    <property type="match status" value="1"/>
</dbReference>
<evidence type="ECO:0000313" key="4">
    <source>
        <dbReference type="Proteomes" id="UP000238385"/>
    </source>
</evidence>
<proteinExistence type="inferred from homology"/>
<evidence type="ECO:0000313" key="3">
    <source>
        <dbReference type="EMBL" id="PSF08969.1"/>
    </source>
</evidence>
<name>A0A2T1KFR9_9GAMM</name>
<keyword evidence="4" id="KW-1185">Reference proteome</keyword>
<sequence length="200" mass="22159">MPVSAVAGTELNLGACVSVQAVNGSEQRASSGQSLKLDDGTQQLVVECTAEIGREAILEASNAFVLVFTEESTELTLSAPEIRSRRDMDAFNRQGNWTLVDGKGRPVDFTSDILEKEGFQLVRDYPRELEAYNRSGAVAAVTARAETVGTELTSNQEGLLLDSQADPDQEMVSRMLRYWYLKADEKTRKEWDSWIDSSER</sequence>
<dbReference type="Proteomes" id="UP000238385">
    <property type="component" value="Unassembled WGS sequence"/>
</dbReference>
<accession>A0A2T1KFR9</accession>
<dbReference type="AlphaFoldDB" id="A0A2T1KFR9"/>
<dbReference type="Pfam" id="PF09829">
    <property type="entry name" value="DUF2057"/>
    <property type="match status" value="1"/>
</dbReference>
<evidence type="ECO:0000256" key="2">
    <source>
        <dbReference type="ARBA" id="ARBA00022729"/>
    </source>
</evidence>
<gene>
    <name evidence="3" type="ORF">C7H08_08630</name>
</gene>
<organism evidence="3 4">
    <name type="scientific">Marinobacter halophilus</name>
    <dbReference type="NCBI Taxonomy" id="1323740"/>
    <lineage>
        <taxon>Bacteria</taxon>
        <taxon>Pseudomonadati</taxon>
        <taxon>Pseudomonadota</taxon>
        <taxon>Gammaproteobacteria</taxon>
        <taxon>Pseudomonadales</taxon>
        <taxon>Marinobacteraceae</taxon>
        <taxon>Marinobacter</taxon>
    </lineage>
</organism>
<dbReference type="OrthoDB" id="7058190at2"/>
<evidence type="ECO:0000256" key="1">
    <source>
        <dbReference type="ARBA" id="ARBA00008490"/>
    </source>
</evidence>
<comment type="caution">
    <text evidence="3">The sequence shown here is derived from an EMBL/GenBank/DDBJ whole genome shotgun (WGS) entry which is preliminary data.</text>
</comment>
<comment type="similarity">
    <text evidence="1">Belongs to the UPF0319 family.</text>
</comment>